<protein>
    <submittedName>
        <fullName evidence="1">Uncharacterized protein</fullName>
    </submittedName>
</protein>
<accession>A0A1Z4ET18</accession>
<reference evidence="2" key="1">
    <citation type="journal article" date="2017" name="Genome Announc.">
        <title>Complete Genome Sequence of Mycobacterium stephanolepidis.</title>
        <authorList>
            <person name="Fukano H."/>
            <person name="Yoshida M."/>
            <person name="Katayama Y."/>
            <person name="Omatsu T."/>
            <person name="Mizutani T."/>
            <person name="Kurata O."/>
            <person name="Wada S."/>
            <person name="Hoshino Y."/>
        </authorList>
    </citation>
    <scope>NUCLEOTIDE SEQUENCE [LARGE SCALE GENOMIC DNA]</scope>
    <source>
        <strain evidence="2">NJB0901</strain>
    </source>
</reference>
<gene>
    <name evidence="1" type="ORF">MSTE_00781</name>
</gene>
<dbReference type="EMBL" id="AP018165">
    <property type="protein sequence ID" value="BAX96116.1"/>
    <property type="molecule type" value="Genomic_DNA"/>
</dbReference>
<evidence type="ECO:0000313" key="1">
    <source>
        <dbReference type="EMBL" id="BAX96116.1"/>
    </source>
</evidence>
<dbReference type="Proteomes" id="UP000217954">
    <property type="component" value="Chromosome"/>
</dbReference>
<dbReference type="AlphaFoldDB" id="A0A1Z4ET18"/>
<dbReference type="OrthoDB" id="4227064at2"/>
<evidence type="ECO:0000313" key="2">
    <source>
        <dbReference type="Proteomes" id="UP000217954"/>
    </source>
</evidence>
<keyword evidence="2" id="KW-1185">Reference proteome</keyword>
<dbReference type="KEGG" id="mste:MSTE_00781"/>
<proteinExistence type="predicted"/>
<name>A0A1Z4ET18_9MYCO</name>
<organism evidence="1 2">
    <name type="scientific">[Mycobacterium] stephanolepidis</name>
    <dbReference type="NCBI Taxonomy" id="1520670"/>
    <lineage>
        <taxon>Bacteria</taxon>
        <taxon>Bacillati</taxon>
        <taxon>Actinomycetota</taxon>
        <taxon>Actinomycetes</taxon>
        <taxon>Mycobacteriales</taxon>
        <taxon>Mycobacteriaceae</taxon>
        <taxon>Mycobacteroides</taxon>
    </lineage>
</organism>
<reference evidence="1 2" key="2">
    <citation type="journal article" date="2017" name="Int. J. Syst. Evol. Microbiol.">
        <title>Mycobacterium stephanolepidis sp. nov., a rapidly growing species related to Mycobacterium chelonae, isolated from marine teleost fish, Stephanolepis cirrhifer.</title>
        <authorList>
            <person name="Fukano H."/>
            <person name="Wada S."/>
            <person name="Kurata O."/>
            <person name="Katayama K."/>
            <person name="Fujiwara N."/>
            <person name="Hoshino Y."/>
        </authorList>
    </citation>
    <scope>NUCLEOTIDE SEQUENCE [LARGE SCALE GENOMIC DNA]</scope>
    <source>
        <strain evidence="1 2">NJB0901</strain>
    </source>
</reference>
<sequence>MLISAIAVLSIFAVWMGWHQVADGPGHRKPTPPPKAFTDRTPLPSCGSYTFGFNSHAVPATQKDCMNVARASGRGGELKIVESTIEGDPVTTYYRVFSPQQQVEIFIDYSGDQFSNFGWSHFFCWAASTDYRPNPSCPDPALQPDR</sequence>